<feature type="transmembrane region" description="Helical" evidence="1">
    <location>
        <begin position="20"/>
        <end position="40"/>
    </location>
</feature>
<keyword evidence="1" id="KW-0812">Transmembrane</keyword>
<protein>
    <submittedName>
        <fullName evidence="2">Uncharacterized protein</fullName>
    </submittedName>
</protein>
<name>A0ABT4CAG1_9ACTN</name>
<sequence>MNMNECREWSPTMDETTALLLAAAVGAGGAIVGQLVTAALGQRAANRRLAWERHGRFLDVQRALFAQLLNLHWEFHRQCMASGDTVEADYDRNLESTGTLVNEIALLAPDLAAVVGALEAAAAEAYSEISDRGNAGQPLNVSNYAVTELYRETIEVCREEMAKHLNGPD</sequence>
<accession>A0ABT4CAG1</accession>
<evidence type="ECO:0000313" key="3">
    <source>
        <dbReference type="Proteomes" id="UP001074726"/>
    </source>
</evidence>
<keyword evidence="1" id="KW-0472">Membrane</keyword>
<proteinExistence type="predicted"/>
<evidence type="ECO:0000313" key="2">
    <source>
        <dbReference type="EMBL" id="MCY4725958.1"/>
    </source>
</evidence>
<organism evidence="2 3">
    <name type="scientific">Nocardioides pini</name>
    <dbReference type="NCBI Taxonomy" id="2975053"/>
    <lineage>
        <taxon>Bacteria</taxon>
        <taxon>Bacillati</taxon>
        <taxon>Actinomycetota</taxon>
        <taxon>Actinomycetes</taxon>
        <taxon>Propionibacteriales</taxon>
        <taxon>Nocardioidaceae</taxon>
        <taxon>Nocardioides</taxon>
    </lineage>
</organism>
<keyword evidence="1" id="KW-1133">Transmembrane helix</keyword>
<dbReference type="RefSeq" id="WP_268110778.1">
    <property type="nucleotide sequence ID" value="NZ_JAPPUX010000002.1"/>
</dbReference>
<dbReference type="EMBL" id="JAPPUX010000002">
    <property type="protein sequence ID" value="MCY4725958.1"/>
    <property type="molecule type" value="Genomic_DNA"/>
</dbReference>
<dbReference type="Proteomes" id="UP001074726">
    <property type="component" value="Unassembled WGS sequence"/>
</dbReference>
<evidence type="ECO:0000256" key="1">
    <source>
        <dbReference type="SAM" id="Phobius"/>
    </source>
</evidence>
<keyword evidence="3" id="KW-1185">Reference proteome</keyword>
<reference evidence="2" key="1">
    <citation type="submission" date="2022-08" db="EMBL/GenBank/DDBJ databases">
        <title>Genome sequencing of Nocardioides sp. STR2.</title>
        <authorList>
            <person name="So Y."/>
        </authorList>
    </citation>
    <scope>NUCLEOTIDE SEQUENCE</scope>
    <source>
        <strain evidence="2">STR2</strain>
    </source>
</reference>
<gene>
    <name evidence="2" type="ORF">NYO98_06685</name>
</gene>
<comment type="caution">
    <text evidence="2">The sequence shown here is derived from an EMBL/GenBank/DDBJ whole genome shotgun (WGS) entry which is preliminary data.</text>
</comment>